<protein>
    <recommendedName>
        <fullName evidence="3">RsgI N-terminal anti-sigma domain-containing protein</fullName>
    </recommendedName>
</protein>
<dbReference type="AlphaFoldDB" id="A0A401UMH3"/>
<evidence type="ECO:0000313" key="4">
    <source>
        <dbReference type="EMBL" id="GCD10736.1"/>
    </source>
</evidence>
<sequence>MIKTGIVMCIVNKKVGIMTSSGEFVYIKMGKVLPMVGQIHTGELYKKNLFHYKYAITAASLMFLLISSVVAYGYYTPVTDIVLNINPSISLKANRWNKIISSKGLNSAGSTLLNNIVLNNKSIDSGLELLVKEAKAENFINAEYINDKKNITVDIKGNKDNSIDISNFKNIIDSNNLNIIINSSSRNNKKVDITVNNKKIDISTLNENSHKKESVSKNENAKKHLQKESLADINTNKVNDKSSQIKEKVKNSDKAIKNNEDKIKEDDKSENKNYNNSSNTKKNINPNKVKTNLQNKKIKSVKMYDDNNSKNNSFQMKKKDSDHKRSNSYENHQKTDNALNKFLKDFKD</sequence>
<feature type="transmembrane region" description="Helical" evidence="2">
    <location>
        <begin position="54"/>
        <end position="75"/>
    </location>
</feature>
<name>A0A401UMH3_9CLOT</name>
<feature type="compositionally biased region" description="Low complexity" evidence="1">
    <location>
        <begin position="272"/>
        <end position="288"/>
    </location>
</feature>
<accession>A0A401UMH3</accession>
<dbReference type="EMBL" id="BHYK01000012">
    <property type="protein sequence ID" value="GCD10736.1"/>
    <property type="molecule type" value="Genomic_DNA"/>
</dbReference>
<dbReference type="RefSeq" id="WP_125001897.1">
    <property type="nucleotide sequence ID" value="NZ_BHYK01000012.1"/>
</dbReference>
<keyword evidence="2" id="KW-0472">Membrane</keyword>
<feature type="region of interest" description="Disordered" evidence="1">
    <location>
        <begin position="205"/>
        <end position="348"/>
    </location>
</feature>
<gene>
    <name evidence="4" type="ORF">Ctaglu_23590</name>
</gene>
<feature type="compositionally biased region" description="Basic and acidic residues" evidence="1">
    <location>
        <begin position="238"/>
        <end position="271"/>
    </location>
</feature>
<reference evidence="4 5" key="1">
    <citation type="submission" date="2018-11" db="EMBL/GenBank/DDBJ databases">
        <title>Genome sequencing and assembly of Clostridium tagluense strain A121.</title>
        <authorList>
            <person name="Murakami T."/>
            <person name="Segawa T."/>
            <person name="Shcherbakova V.A."/>
            <person name="Mori H."/>
            <person name="Yoshimura Y."/>
        </authorList>
    </citation>
    <scope>NUCLEOTIDE SEQUENCE [LARGE SCALE GENOMIC DNA]</scope>
    <source>
        <strain evidence="4 5">A121</strain>
    </source>
</reference>
<keyword evidence="2" id="KW-0812">Transmembrane</keyword>
<dbReference type="PROSITE" id="PS51849">
    <property type="entry name" value="RSGI_N"/>
    <property type="match status" value="1"/>
</dbReference>
<evidence type="ECO:0000313" key="5">
    <source>
        <dbReference type="Proteomes" id="UP000287872"/>
    </source>
</evidence>
<feature type="compositionally biased region" description="Basic and acidic residues" evidence="1">
    <location>
        <begin position="317"/>
        <end position="335"/>
    </location>
</feature>
<comment type="caution">
    <text evidence="4">The sequence shown here is derived from an EMBL/GenBank/DDBJ whole genome shotgun (WGS) entry which is preliminary data.</text>
</comment>
<evidence type="ECO:0000259" key="3">
    <source>
        <dbReference type="PROSITE" id="PS51849"/>
    </source>
</evidence>
<organism evidence="4 5">
    <name type="scientific">Clostridium tagluense</name>
    <dbReference type="NCBI Taxonomy" id="360422"/>
    <lineage>
        <taxon>Bacteria</taxon>
        <taxon>Bacillati</taxon>
        <taxon>Bacillota</taxon>
        <taxon>Clostridia</taxon>
        <taxon>Eubacteriales</taxon>
        <taxon>Clostridiaceae</taxon>
        <taxon>Clostridium</taxon>
    </lineage>
</organism>
<dbReference type="OrthoDB" id="1910278at2"/>
<feature type="compositionally biased region" description="Basic and acidic residues" evidence="1">
    <location>
        <begin position="208"/>
        <end position="230"/>
    </location>
</feature>
<evidence type="ECO:0000256" key="2">
    <source>
        <dbReference type="SAM" id="Phobius"/>
    </source>
</evidence>
<dbReference type="GO" id="GO:0005886">
    <property type="term" value="C:plasma membrane"/>
    <property type="evidence" value="ECO:0007669"/>
    <property type="project" value="UniProtKB-SubCell"/>
</dbReference>
<evidence type="ECO:0000256" key="1">
    <source>
        <dbReference type="SAM" id="MobiDB-lite"/>
    </source>
</evidence>
<dbReference type="InterPro" id="IPR024449">
    <property type="entry name" value="Anti-sigma_RsgI_N"/>
</dbReference>
<feature type="domain" description="RsgI N-terminal anti-sigma" evidence="3">
    <location>
        <begin position="3"/>
        <end position="51"/>
    </location>
</feature>
<proteinExistence type="predicted"/>
<keyword evidence="2" id="KW-1133">Transmembrane helix</keyword>
<dbReference type="Proteomes" id="UP000287872">
    <property type="component" value="Unassembled WGS sequence"/>
</dbReference>
<keyword evidence="5" id="KW-1185">Reference proteome</keyword>